<name>A0A4Y2NNF6_ARAVE</name>
<gene>
    <name evidence="2" type="ORF">AVEN_255528_1</name>
</gene>
<dbReference type="Proteomes" id="UP000499080">
    <property type="component" value="Unassembled WGS sequence"/>
</dbReference>
<evidence type="ECO:0000256" key="1">
    <source>
        <dbReference type="SAM" id="MobiDB-lite"/>
    </source>
</evidence>
<proteinExistence type="predicted"/>
<feature type="compositionally biased region" description="Polar residues" evidence="1">
    <location>
        <begin position="18"/>
        <end position="31"/>
    </location>
</feature>
<evidence type="ECO:0000313" key="2">
    <source>
        <dbReference type="EMBL" id="GBN40414.1"/>
    </source>
</evidence>
<protein>
    <submittedName>
        <fullName evidence="2">Uncharacterized protein</fullName>
    </submittedName>
</protein>
<organism evidence="2 3">
    <name type="scientific">Araneus ventricosus</name>
    <name type="common">Orbweaver spider</name>
    <name type="synonym">Epeira ventricosa</name>
    <dbReference type="NCBI Taxonomy" id="182803"/>
    <lineage>
        <taxon>Eukaryota</taxon>
        <taxon>Metazoa</taxon>
        <taxon>Ecdysozoa</taxon>
        <taxon>Arthropoda</taxon>
        <taxon>Chelicerata</taxon>
        <taxon>Arachnida</taxon>
        <taxon>Araneae</taxon>
        <taxon>Araneomorphae</taxon>
        <taxon>Entelegynae</taxon>
        <taxon>Araneoidea</taxon>
        <taxon>Araneidae</taxon>
        <taxon>Araneus</taxon>
    </lineage>
</organism>
<feature type="compositionally biased region" description="Polar residues" evidence="1">
    <location>
        <begin position="1"/>
        <end position="10"/>
    </location>
</feature>
<feature type="region of interest" description="Disordered" evidence="1">
    <location>
        <begin position="1"/>
        <end position="33"/>
    </location>
</feature>
<dbReference type="AlphaFoldDB" id="A0A4Y2NNF6"/>
<sequence length="107" mass="12089">MSKPSVLSSSHVRREETSFTFDENSDDSSIQYHYEPSPLESTKGLRVGLLFLPLPAFFSPKVLFMPKDLMSYGDGFGGFGNEVTASFQTFEEALLQGVRICCNFYRR</sequence>
<evidence type="ECO:0000313" key="3">
    <source>
        <dbReference type="Proteomes" id="UP000499080"/>
    </source>
</evidence>
<comment type="caution">
    <text evidence="2">The sequence shown here is derived from an EMBL/GenBank/DDBJ whole genome shotgun (WGS) entry which is preliminary data.</text>
</comment>
<accession>A0A4Y2NNF6</accession>
<reference evidence="2 3" key="1">
    <citation type="journal article" date="2019" name="Sci. Rep.">
        <title>Orb-weaving spider Araneus ventricosus genome elucidates the spidroin gene catalogue.</title>
        <authorList>
            <person name="Kono N."/>
            <person name="Nakamura H."/>
            <person name="Ohtoshi R."/>
            <person name="Moran D.A.P."/>
            <person name="Shinohara A."/>
            <person name="Yoshida Y."/>
            <person name="Fujiwara M."/>
            <person name="Mori M."/>
            <person name="Tomita M."/>
            <person name="Arakawa K."/>
        </authorList>
    </citation>
    <scope>NUCLEOTIDE SEQUENCE [LARGE SCALE GENOMIC DNA]</scope>
</reference>
<keyword evidence="3" id="KW-1185">Reference proteome</keyword>
<dbReference type="EMBL" id="BGPR01009501">
    <property type="protein sequence ID" value="GBN40414.1"/>
    <property type="molecule type" value="Genomic_DNA"/>
</dbReference>